<dbReference type="GeneTree" id="ENSGT01120000272006"/>
<feature type="domain" description="Tc1-like transposase DDE" evidence="1">
    <location>
        <begin position="5"/>
        <end position="54"/>
    </location>
</feature>
<sequence>MFQHDHVRCHVARICTQFLEGENVPVLPWPAYSPHVSPIEHVWDALDRRVRQCVPFPANIQQLHTGIEEEWDEIPQATINCLSNSMQRRCVALLFFKVSVTNRCICLFPVMSNS</sequence>
<dbReference type="Ensembl" id="ENSOTST00005134977.1">
    <property type="protein sequence ID" value="ENSOTSP00005106525.1"/>
    <property type="gene ID" value="ENSOTSG00005063736.1"/>
</dbReference>
<dbReference type="GO" id="GO:0003676">
    <property type="term" value="F:nucleic acid binding"/>
    <property type="evidence" value="ECO:0007669"/>
    <property type="project" value="InterPro"/>
</dbReference>
<dbReference type="Proteomes" id="UP000694402">
    <property type="component" value="Unassembled WGS sequence"/>
</dbReference>
<protein>
    <recommendedName>
        <fullName evidence="1">Tc1-like transposase DDE domain-containing protein</fullName>
    </recommendedName>
</protein>
<reference evidence="3" key="1">
    <citation type="journal article" date="2018" name="PLoS ONE">
        <title>Chinook salmon (Oncorhynchus tshawytscha) genome and transcriptome.</title>
        <authorList>
            <person name="Christensen K.A."/>
            <person name="Leong J.S."/>
            <person name="Sakhrani D."/>
            <person name="Biagi C.A."/>
            <person name="Minkley D.R."/>
            <person name="Withler R.E."/>
            <person name="Rondeau E.B."/>
            <person name="Koop B.F."/>
            <person name="Devlin R.H."/>
        </authorList>
    </citation>
    <scope>NUCLEOTIDE SEQUENCE [LARGE SCALE GENOMIC DNA]</scope>
</reference>
<reference evidence="2" key="3">
    <citation type="submission" date="2025-09" db="UniProtKB">
        <authorList>
            <consortium name="Ensembl"/>
        </authorList>
    </citation>
    <scope>IDENTIFICATION</scope>
</reference>
<keyword evidence="3" id="KW-1185">Reference proteome</keyword>
<accession>A0AAZ3NQ15</accession>
<evidence type="ECO:0000259" key="1">
    <source>
        <dbReference type="Pfam" id="PF13358"/>
    </source>
</evidence>
<dbReference type="InterPro" id="IPR038717">
    <property type="entry name" value="Tc1-like_DDE_dom"/>
</dbReference>
<name>A0AAZ3NQ15_ONCTS</name>
<dbReference type="Pfam" id="PF13358">
    <property type="entry name" value="DDE_3"/>
    <property type="match status" value="1"/>
</dbReference>
<evidence type="ECO:0000313" key="2">
    <source>
        <dbReference type="Ensembl" id="ENSOTSP00005106525.1"/>
    </source>
</evidence>
<dbReference type="InterPro" id="IPR036397">
    <property type="entry name" value="RNaseH_sf"/>
</dbReference>
<reference evidence="2" key="2">
    <citation type="submission" date="2025-08" db="UniProtKB">
        <authorList>
            <consortium name="Ensembl"/>
        </authorList>
    </citation>
    <scope>IDENTIFICATION</scope>
</reference>
<evidence type="ECO:0000313" key="3">
    <source>
        <dbReference type="Proteomes" id="UP000694402"/>
    </source>
</evidence>
<dbReference type="AlphaFoldDB" id="A0AAZ3NQ15"/>
<organism evidence="2 3">
    <name type="scientific">Oncorhynchus tshawytscha</name>
    <name type="common">Chinook salmon</name>
    <name type="synonym">Salmo tshawytscha</name>
    <dbReference type="NCBI Taxonomy" id="74940"/>
    <lineage>
        <taxon>Eukaryota</taxon>
        <taxon>Metazoa</taxon>
        <taxon>Chordata</taxon>
        <taxon>Craniata</taxon>
        <taxon>Vertebrata</taxon>
        <taxon>Euteleostomi</taxon>
        <taxon>Actinopterygii</taxon>
        <taxon>Neopterygii</taxon>
        <taxon>Teleostei</taxon>
        <taxon>Protacanthopterygii</taxon>
        <taxon>Salmoniformes</taxon>
        <taxon>Salmonidae</taxon>
        <taxon>Salmoninae</taxon>
        <taxon>Oncorhynchus</taxon>
    </lineage>
</organism>
<proteinExistence type="predicted"/>
<dbReference type="Gene3D" id="3.30.420.10">
    <property type="entry name" value="Ribonuclease H-like superfamily/Ribonuclease H"/>
    <property type="match status" value="1"/>
</dbReference>